<dbReference type="GO" id="GO:0005886">
    <property type="term" value="C:plasma membrane"/>
    <property type="evidence" value="ECO:0007669"/>
    <property type="project" value="TreeGrafter"/>
</dbReference>
<dbReference type="GO" id="GO:0009103">
    <property type="term" value="P:lipopolysaccharide biosynthetic process"/>
    <property type="evidence" value="ECO:0007669"/>
    <property type="project" value="UniProtKB-KW"/>
</dbReference>
<dbReference type="FunFam" id="3.90.550.10:FF:000170">
    <property type="entry name" value="Dolichol-phosphate mannosyltransferase"/>
    <property type="match status" value="1"/>
</dbReference>
<dbReference type="SUPFAM" id="SSF53448">
    <property type="entry name" value="Nucleotide-diphospho-sugar transferases"/>
    <property type="match status" value="1"/>
</dbReference>
<evidence type="ECO:0000256" key="1">
    <source>
        <dbReference type="ARBA" id="ARBA00022475"/>
    </source>
</evidence>
<evidence type="ECO:0000256" key="5">
    <source>
        <dbReference type="ARBA" id="ARBA00022985"/>
    </source>
</evidence>
<evidence type="ECO:0000313" key="9">
    <source>
        <dbReference type="EMBL" id="SEM63785.1"/>
    </source>
</evidence>
<dbReference type="OrthoDB" id="9807795at2"/>
<keyword evidence="3 9" id="KW-0808">Transferase</keyword>
<keyword evidence="1" id="KW-1003">Cell membrane</keyword>
<sequence>MNTFSPAAERTDRRAEGAPDLSVVVPMQDEAPNIGPLVAAIRAALPQGLRYEIVLVDDGSRDETRAIALRLATEAQAAGLPPLRVIAHDRAGGQSAAVNSGVIAARAPVIATLDGDGQNPPENLPALIAPLMAPGRDPRLALVAGQRVGRQDTLSKKLASRFANGLRSWVLNDGTRDTGCGLKAFDRAAYLALPFFNHQHRYLPALFTRDGWTVAHVDVTHAPREAGRSKYTNFGRAIVGITDLMGVAWLIRRRKLARPGELTPMERAQ</sequence>
<dbReference type="CDD" id="cd04179">
    <property type="entry name" value="DPM_DPG-synthase_like"/>
    <property type="match status" value="1"/>
</dbReference>
<protein>
    <submittedName>
        <fullName evidence="9">Glycosyltransferase involved in cell wall bisynthesis</fullName>
    </submittedName>
</protein>
<gene>
    <name evidence="9" type="ORF">SAMN04488103_101707</name>
</gene>
<evidence type="ECO:0000256" key="6">
    <source>
        <dbReference type="ARBA" id="ARBA00022989"/>
    </source>
</evidence>
<dbReference type="GO" id="GO:0099621">
    <property type="term" value="F:undecaprenyl-phosphate 4-deoxy-4-formamido-L-arabinose transferase activity"/>
    <property type="evidence" value="ECO:0007669"/>
    <property type="project" value="TreeGrafter"/>
</dbReference>
<dbReference type="InterPro" id="IPR029044">
    <property type="entry name" value="Nucleotide-diphossugar_trans"/>
</dbReference>
<dbReference type="STRING" id="933059.SAMN04488103_101707"/>
<evidence type="ECO:0000256" key="7">
    <source>
        <dbReference type="ARBA" id="ARBA00023136"/>
    </source>
</evidence>
<organism evidence="9 10">
    <name type="scientific">Gemmobacter aquatilis</name>
    <dbReference type="NCBI Taxonomy" id="933059"/>
    <lineage>
        <taxon>Bacteria</taxon>
        <taxon>Pseudomonadati</taxon>
        <taxon>Pseudomonadota</taxon>
        <taxon>Alphaproteobacteria</taxon>
        <taxon>Rhodobacterales</taxon>
        <taxon>Paracoccaceae</taxon>
        <taxon>Gemmobacter</taxon>
    </lineage>
</organism>
<dbReference type="PANTHER" id="PTHR48090">
    <property type="entry name" value="UNDECAPRENYL-PHOSPHATE 4-DEOXY-4-FORMAMIDO-L-ARABINOSE TRANSFERASE-RELATED"/>
    <property type="match status" value="1"/>
</dbReference>
<dbReference type="InterPro" id="IPR001173">
    <property type="entry name" value="Glyco_trans_2-like"/>
</dbReference>
<keyword evidence="4" id="KW-0812">Transmembrane</keyword>
<feature type="domain" description="Glycosyltransferase 2-like" evidence="8">
    <location>
        <begin position="22"/>
        <end position="157"/>
    </location>
</feature>
<dbReference type="Proteomes" id="UP000198761">
    <property type="component" value="Unassembled WGS sequence"/>
</dbReference>
<evidence type="ECO:0000256" key="3">
    <source>
        <dbReference type="ARBA" id="ARBA00022679"/>
    </source>
</evidence>
<evidence type="ECO:0000313" key="10">
    <source>
        <dbReference type="Proteomes" id="UP000198761"/>
    </source>
</evidence>
<dbReference type="PANTHER" id="PTHR48090:SF3">
    <property type="entry name" value="UNDECAPRENYL-PHOSPHATE 4-DEOXY-4-FORMAMIDO-L-ARABINOSE TRANSFERASE"/>
    <property type="match status" value="1"/>
</dbReference>
<dbReference type="Pfam" id="PF00535">
    <property type="entry name" value="Glycos_transf_2"/>
    <property type="match status" value="1"/>
</dbReference>
<keyword evidence="6" id="KW-1133">Transmembrane helix</keyword>
<proteinExistence type="predicted"/>
<dbReference type="InterPro" id="IPR050256">
    <property type="entry name" value="Glycosyltransferase_2"/>
</dbReference>
<dbReference type="AlphaFoldDB" id="A0A1H7ZZ97"/>
<evidence type="ECO:0000259" key="8">
    <source>
        <dbReference type="Pfam" id="PF00535"/>
    </source>
</evidence>
<name>A0A1H7ZZ97_9RHOB</name>
<evidence type="ECO:0000256" key="2">
    <source>
        <dbReference type="ARBA" id="ARBA00022676"/>
    </source>
</evidence>
<dbReference type="RefSeq" id="WP_091297175.1">
    <property type="nucleotide sequence ID" value="NZ_FOCE01000001.1"/>
</dbReference>
<accession>A0A1H7ZZ97</accession>
<dbReference type="EMBL" id="FOCE01000001">
    <property type="protein sequence ID" value="SEM63785.1"/>
    <property type="molecule type" value="Genomic_DNA"/>
</dbReference>
<reference evidence="9 10" key="1">
    <citation type="submission" date="2016-10" db="EMBL/GenBank/DDBJ databases">
        <authorList>
            <person name="de Groot N.N."/>
        </authorList>
    </citation>
    <scope>NUCLEOTIDE SEQUENCE [LARGE SCALE GENOMIC DNA]</scope>
    <source>
        <strain evidence="9 10">DSM 3857</strain>
    </source>
</reference>
<keyword evidence="5" id="KW-0448">Lipopolysaccharide biosynthesis</keyword>
<evidence type="ECO:0000256" key="4">
    <source>
        <dbReference type="ARBA" id="ARBA00022692"/>
    </source>
</evidence>
<keyword evidence="10" id="KW-1185">Reference proteome</keyword>
<keyword evidence="2" id="KW-0328">Glycosyltransferase</keyword>
<dbReference type="Gene3D" id="3.90.550.10">
    <property type="entry name" value="Spore Coat Polysaccharide Biosynthesis Protein SpsA, Chain A"/>
    <property type="match status" value="1"/>
</dbReference>
<keyword evidence="7" id="KW-0472">Membrane</keyword>